<accession>A0A645JKZ2</accession>
<protein>
    <recommendedName>
        <fullName evidence="1">Histidine kinase/HSP90-like ATPase domain-containing protein</fullName>
    </recommendedName>
</protein>
<dbReference type="SUPFAM" id="SSF55874">
    <property type="entry name" value="ATPase domain of HSP90 chaperone/DNA topoisomerase II/histidine kinase"/>
    <property type="match status" value="1"/>
</dbReference>
<organism evidence="2">
    <name type="scientific">bioreactor metagenome</name>
    <dbReference type="NCBI Taxonomy" id="1076179"/>
    <lineage>
        <taxon>unclassified sequences</taxon>
        <taxon>metagenomes</taxon>
        <taxon>ecological metagenomes</taxon>
    </lineage>
</organism>
<dbReference type="InterPro" id="IPR003594">
    <property type="entry name" value="HATPase_dom"/>
</dbReference>
<dbReference type="Gene3D" id="3.30.565.10">
    <property type="entry name" value="Histidine kinase-like ATPase, C-terminal domain"/>
    <property type="match status" value="1"/>
</dbReference>
<dbReference type="InterPro" id="IPR050640">
    <property type="entry name" value="Bact_2-comp_sensor_kinase"/>
</dbReference>
<name>A0A645JKZ2_9ZZZZ</name>
<proteinExistence type="predicted"/>
<evidence type="ECO:0000259" key="1">
    <source>
        <dbReference type="Pfam" id="PF02518"/>
    </source>
</evidence>
<gene>
    <name evidence="2" type="ORF">SDC9_208031</name>
</gene>
<dbReference type="AlphaFoldDB" id="A0A645JKZ2"/>
<sequence length="101" mass="11118">MDSGDARLSIRIERQQEIIVSTIQDNGTGMNRAMIENILADNIAKSSLTSIGIYNVNQRIKRYFGAQYGISIHSEPGTGTCVTVVIPAIPEDNAHESIDRR</sequence>
<dbReference type="EMBL" id="VSSQ01135381">
    <property type="protein sequence ID" value="MPN60303.1"/>
    <property type="molecule type" value="Genomic_DNA"/>
</dbReference>
<dbReference type="PANTHER" id="PTHR34220:SF7">
    <property type="entry name" value="SENSOR HISTIDINE KINASE YPDA"/>
    <property type="match status" value="1"/>
</dbReference>
<dbReference type="InterPro" id="IPR036890">
    <property type="entry name" value="HATPase_C_sf"/>
</dbReference>
<dbReference type="PANTHER" id="PTHR34220">
    <property type="entry name" value="SENSOR HISTIDINE KINASE YPDA"/>
    <property type="match status" value="1"/>
</dbReference>
<reference evidence="2" key="1">
    <citation type="submission" date="2019-08" db="EMBL/GenBank/DDBJ databases">
        <authorList>
            <person name="Kucharzyk K."/>
            <person name="Murdoch R.W."/>
            <person name="Higgins S."/>
            <person name="Loffler F."/>
        </authorList>
    </citation>
    <scope>NUCLEOTIDE SEQUENCE</scope>
</reference>
<dbReference type="Pfam" id="PF02518">
    <property type="entry name" value="HATPase_c"/>
    <property type="match status" value="1"/>
</dbReference>
<feature type="domain" description="Histidine kinase/HSP90-like ATPase" evidence="1">
    <location>
        <begin position="5"/>
        <end position="88"/>
    </location>
</feature>
<comment type="caution">
    <text evidence="2">The sequence shown here is derived from an EMBL/GenBank/DDBJ whole genome shotgun (WGS) entry which is preliminary data.</text>
</comment>
<evidence type="ECO:0000313" key="2">
    <source>
        <dbReference type="EMBL" id="MPN60303.1"/>
    </source>
</evidence>